<dbReference type="Pfam" id="PF03734">
    <property type="entry name" value="YkuD"/>
    <property type="match status" value="1"/>
</dbReference>
<evidence type="ECO:0000313" key="8">
    <source>
        <dbReference type="EMBL" id="MBC5998287.1"/>
    </source>
</evidence>
<organism evidence="8 9">
    <name type="scientific">Romboutsia faecis</name>
    <dbReference type="NCBI Taxonomy" id="2764597"/>
    <lineage>
        <taxon>Bacteria</taxon>
        <taxon>Bacillati</taxon>
        <taxon>Bacillota</taxon>
        <taxon>Clostridia</taxon>
        <taxon>Peptostreptococcales</taxon>
        <taxon>Peptostreptococcaceae</taxon>
        <taxon>Romboutsia</taxon>
    </lineage>
</organism>
<dbReference type="PANTHER" id="PTHR30582:SF2">
    <property type="entry name" value="L,D-TRANSPEPTIDASE YCIB-RELATED"/>
    <property type="match status" value="1"/>
</dbReference>
<evidence type="ECO:0000256" key="1">
    <source>
        <dbReference type="ARBA" id="ARBA00004752"/>
    </source>
</evidence>
<dbReference type="PROSITE" id="PS52029">
    <property type="entry name" value="LD_TPASE"/>
    <property type="match status" value="1"/>
</dbReference>
<proteinExistence type="predicted"/>
<name>A0ABR7JU60_9FIRM</name>
<evidence type="ECO:0000256" key="6">
    <source>
        <dbReference type="PROSITE-ProRule" id="PRU01373"/>
    </source>
</evidence>
<dbReference type="Proteomes" id="UP000609849">
    <property type="component" value="Unassembled WGS sequence"/>
</dbReference>
<dbReference type="EMBL" id="JACRWE010000013">
    <property type="protein sequence ID" value="MBC5998287.1"/>
    <property type="molecule type" value="Genomic_DNA"/>
</dbReference>
<dbReference type="InterPro" id="IPR050979">
    <property type="entry name" value="LD-transpeptidase"/>
</dbReference>
<evidence type="ECO:0000256" key="2">
    <source>
        <dbReference type="ARBA" id="ARBA00022679"/>
    </source>
</evidence>
<feature type="domain" description="L,D-TPase catalytic" evidence="7">
    <location>
        <begin position="34"/>
        <end position="156"/>
    </location>
</feature>
<keyword evidence="5 6" id="KW-0961">Cell wall biogenesis/degradation</keyword>
<dbReference type="SUPFAM" id="SSF141523">
    <property type="entry name" value="L,D-transpeptidase catalytic domain-like"/>
    <property type="match status" value="1"/>
</dbReference>
<evidence type="ECO:0000256" key="5">
    <source>
        <dbReference type="ARBA" id="ARBA00023316"/>
    </source>
</evidence>
<evidence type="ECO:0000256" key="4">
    <source>
        <dbReference type="ARBA" id="ARBA00022984"/>
    </source>
</evidence>
<dbReference type="RefSeq" id="WP_153972908.1">
    <property type="nucleotide sequence ID" value="NZ_JACRWE010000013.1"/>
</dbReference>
<feature type="active site" description="Nucleophile" evidence="6">
    <location>
        <position position="132"/>
    </location>
</feature>
<protein>
    <submittedName>
        <fullName evidence="8">L,D-transpeptidase</fullName>
    </submittedName>
</protein>
<comment type="caution">
    <text evidence="8">The sequence shown here is derived from an EMBL/GenBank/DDBJ whole genome shotgun (WGS) entry which is preliminary data.</text>
</comment>
<evidence type="ECO:0000313" key="9">
    <source>
        <dbReference type="Proteomes" id="UP000609849"/>
    </source>
</evidence>
<dbReference type="CDD" id="cd16913">
    <property type="entry name" value="YkuD_like"/>
    <property type="match status" value="1"/>
</dbReference>
<evidence type="ECO:0000259" key="7">
    <source>
        <dbReference type="PROSITE" id="PS52029"/>
    </source>
</evidence>
<sequence length="156" mass="17661">MRNIKSNRQLDYSKFDTDMTAFVNDNNIKSPSDYLIVTSIKERITYIFEKEGEMWVLIYRWSCTVGKPSTPTIKGVFAVGVKYPAITSEGSKVSAKYATNIVGEYFYHSILYDLTGTYIYDGRLGVAISHGCIRLDTNNARWIFNSVPEGTTIVIN</sequence>
<keyword evidence="4 6" id="KW-0573">Peptidoglycan synthesis</keyword>
<keyword evidence="2" id="KW-0808">Transferase</keyword>
<keyword evidence="9" id="KW-1185">Reference proteome</keyword>
<reference evidence="8 9" key="1">
    <citation type="submission" date="2020-08" db="EMBL/GenBank/DDBJ databases">
        <authorList>
            <person name="Liu C."/>
            <person name="Sun Q."/>
        </authorList>
    </citation>
    <scope>NUCLEOTIDE SEQUENCE [LARGE SCALE GENOMIC DNA]</scope>
    <source>
        <strain evidence="8 9">NSJ-18</strain>
    </source>
</reference>
<dbReference type="Gene3D" id="2.40.440.10">
    <property type="entry name" value="L,D-transpeptidase catalytic domain-like"/>
    <property type="match status" value="1"/>
</dbReference>
<gene>
    <name evidence="8" type="ORF">H8923_16170</name>
</gene>
<accession>A0ABR7JU60</accession>
<dbReference type="InterPro" id="IPR038063">
    <property type="entry name" value="Transpep_catalytic_dom"/>
</dbReference>
<comment type="pathway">
    <text evidence="1 6">Cell wall biogenesis; peptidoglycan biosynthesis.</text>
</comment>
<dbReference type="InterPro" id="IPR005490">
    <property type="entry name" value="LD_TPept_cat_dom"/>
</dbReference>
<dbReference type="PANTHER" id="PTHR30582">
    <property type="entry name" value="L,D-TRANSPEPTIDASE"/>
    <property type="match status" value="1"/>
</dbReference>
<keyword evidence="3 6" id="KW-0133">Cell shape</keyword>
<evidence type="ECO:0000256" key="3">
    <source>
        <dbReference type="ARBA" id="ARBA00022960"/>
    </source>
</evidence>
<feature type="active site" description="Proton donor/acceptor" evidence="6">
    <location>
        <position position="108"/>
    </location>
</feature>